<keyword evidence="1" id="KW-0489">Methyltransferase</keyword>
<comment type="caution">
    <text evidence="1">The sequence shown here is derived from an EMBL/GenBank/DDBJ whole genome shotgun (WGS) entry which is preliminary data.</text>
</comment>
<name>A0A3D9SKA5_9ACTN</name>
<dbReference type="InterPro" id="IPR029063">
    <property type="entry name" value="SAM-dependent_MTases_sf"/>
</dbReference>
<dbReference type="PIRSF" id="PIRSF017393">
    <property type="entry name" value="MTase_SAV2177"/>
    <property type="match status" value="1"/>
</dbReference>
<dbReference type="Gene3D" id="3.40.50.150">
    <property type="entry name" value="Vaccinia Virus protein VP39"/>
    <property type="match status" value="1"/>
</dbReference>
<dbReference type="EMBL" id="QTTT01000001">
    <property type="protein sequence ID" value="REE96329.1"/>
    <property type="molecule type" value="Genomic_DNA"/>
</dbReference>
<dbReference type="Pfam" id="PF04672">
    <property type="entry name" value="Methyltransf_19"/>
    <property type="match status" value="1"/>
</dbReference>
<dbReference type="RefSeq" id="WP_211328554.1">
    <property type="nucleotide sequence ID" value="NZ_QTTT01000001.1"/>
</dbReference>
<evidence type="ECO:0000313" key="2">
    <source>
        <dbReference type="Proteomes" id="UP000256661"/>
    </source>
</evidence>
<dbReference type="Proteomes" id="UP000256661">
    <property type="component" value="Unassembled WGS sequence"/>
</dbReference>
<organism evidence="1 2">
    <name type="scientific">Thermomonospora umbrina</name>
    <dbReference type="NCBI Taxonomy" id="111806"/>
    <lineage>
        <taxon>Bacteria</taxon>
        <taxon>Bacillati</taxon>
        <taxon>Actinomycetota</taxon>
        <taxon>Actinomycetes</taxon>
        <taxon>Streptosporangiales</taxon>
        <taxon>Thermomonosporaceae</taxon>
        <taxon>Thermomonospora</taxon>
    </lineage>
</organism>
<proteinExistence type="predicted"/>
<dbReference type="SUPFAM" id="SSF53335">
    <property type="entry name" value="S-adenosyl-L-methionine-dependent methyltransferases"/>
    <property type="match status" value="1"/>
</dbReference>
<keyword evidence="2" id="KW-1185">Reference proteome</keyword>
<evidence type="ECO:0000313" key="1">
    <source>
        <dbReference type="EMBL" id="REE96329.1"/>
    </source>
</evidence>
<gene>
    <name evidence="1" type="ORF">DFJ69_1759</name>
</gene>
<keyword evidence="1" id="KW-0808">Transferase</keyword>
<dbReference type="GO" id="GO:0008168">
    <property type="term" value="F:methyltransferase activity"/>
    <property type="evidence" value="ECO:0007669"/>
    <property type="project" value="UniProtKB-KW"/>
</dbReference>
<sequence length="273" mass="29968">MSSAGSAPTPKDETPNVARMYDYLLGGRENYAADRQTVEHLLKMAPSTRMLAVNNRRFLRRAVRYAAEEAGVRQFLDLGSGLPAEDNVHQVAQRADPASRVVYVDNDPVVLAHGRALLVDGTRTAVIQADLRRPCEVLDHPEVGRLIDFSLPAAALFVSVLHCVPDADDPGALMRRVVERLVPGSLVIFSHVVAADARTRRRLTEFVVAATGGNWGRVRAPEEIAPWFDGLEWVDPGLVEVSTWRPDAGDVTQETDEWIELGGVARVSERSDS</sequence>
<protein>
    <submittedName>
        <fullName evidence="1">S-adenosyl methyltransferase</fullName>
    </submittedName>
</protein>
<dbReference type="GO" id="GO:0032259">
    <property type="term" value="P:methylation"/>
    <property type="evidence" value="ECO:0007669"/>
    <property type="project" value="UniProtKB-KW"/>
</dbReference>
<dbReference type="InterPro" id="IPR006764">
    <property type="entry name" value="SAM_dep_MeTrfase_SAV2177_type"/>
</dbReference>
<accession>A0A3D9SKA5</accession>
<dbReference type="AlphaFoldDB" id="A0A3D9SKA5"/>
<reference evidence="1 2" key="1">
    <citation type="submission" date="2018-08" db="EMBL/GenBank/DDBJ databases">
        <title>Sequencing the genomes of 1000 actinobacteria strains.</title>
        <authorList>
            <person name="Klenk H.-P."/>
        </authorList>
    </citation>
    <scope>NUCLEOTIDE SEQUENCE [LARGE SCALE GENOMIC DNA]</scope>
    <source>
        <strain evidence="1 2">DSM 43927</strain>
    </source>
</reference>